<sequence length="73" mass="8288">MKMRLAQALVLHWSFMPLFPKSYRSLTLTSGGAMSYRRKMLQAMRRVTSTCSPPAGCSPSPLLATRRPQWSTR</sequence>
<proteinExistence type="predicted"/>
<evidence type="ECO:0000256" key="1">
    <source>
        <dbReference type="SAM" id="MobiDB-lite"/>
    </source>
</evidence>
<gene>
    <name evidence="2" type="ORF">DPMN_136248</name>
</gene>
<evidence type="ECO:0000313" key="3">
    <source>
        <dbReference type="Proteomes" id="UP000828390"/>
    </source>
</evidence>
<name>A0A9D4G3H5_DREPO</name>
<reference evidence="2" key="2">
    <citation type="submission" date="2020-11" db="EMBL/GenBank/DDBJ databases">
        <authorList>
            <person name="McCartney M.A."/>
            <person name="Auch B."/>
            <person name="Kono T."/>
            <person name="Mallez S."/>
            <person name="Becker A."/>
            <person name="Gohl D.M."/>
            <person name="Silverstein K.A.T."/>
            <person name="Koren S."/>
            <person name="Bechman K.B."/>
            <person name="Herman A."/>
            <person name="Abrahante J.E."/>
            <person name="Garbe J."/>
        </authorList>
    </citation>
    <scope>NUCLEOTIDE SEQUENCE</scope>
    <source>
        <strain evidence="2">Duluth1</strain>
        <tissue evidence="2">Whole animal</tissue>
    </source>
</reference>
<protein>
    <submittedName>
        <fullName evidence="2">Uncharacterized protein</fullName>
    </submittedName>
</protein>
<organism evidence="2 3">
    <name type="scientific">Dreissena polymorpha</name>
    <name type="common">Zebra mussel</name>
    <name type="synonym">Mytilus polymorpha</name>
    <dbReference type="NCBI Taxonomy" id="45954"/>
    <lineage>
        <taxon>Eukaryota</taxon>
        <taxon>Metazoa</taxon>
        <taxon>Spiralia</taxon>
        <taxon>Lophotrochozoa</taxon>
        <taxon>Mollusca</taxon>
        <taxon>Bivalvia</taxon>
        <taxon>Autobranchia</taxon>
        <taxon>Heteroconchia</taxon>
        <taxon>Euheterodonta</taxon>
        <taxon>Imparidentia</taxon>
        <taxon>Neoheterodontei</taxon>
        <taxon>Myida</taxon>
        <taxon>Dreissenoidea</taxon>
        <taxon>Dreissenidae</taxon>
        <taxon>Dreissena</taxon>
    </lineage>
</organism>
<dbReference type="Proteomes" id="UP000828390">
    <property type="component" value="Unassembled WGS sequence"/>
</dbReference>
<dbReference type="AlphaFoldDB" id="A0A9D4G3H5"/>
<dbReference type="EMBL" id="JAIWYP010000006">
    <property type="protein sequence ID" value="KAH3807900.1"/>
    <property type="molecule type" value="Genomic_DNA"/>
</dbReference>
<accession>A0A9D4G3H5</accession>
<feature type="region of interest" description="Disordered" evidence="1">
    <location>
        <begin position="50"/>
        <end position="73"/>
    </location>
</feature>
<comment type="caution">
    <text evidence="2">The sequence shown here is derived from an EMBL/GenBank/DDBJ whole genome shotgun (WGS) entry which is preliminary data.</text>
</comment>
<evidence type="ECO:0000313" key="2">
    <source>
        <dbReference type="EMBL" id="KAH3807900.1"/>
    </source>
</evidence>
<keyword evidence="3" id="KW-1185">Reference proteome</keyword>
<reference evidence="2" key="1">
    <citation type="journal article" date="2019" name="bioRxiv">
        <title>The Genome of the Zebra Mussel, Dreissena polymorpha: A Resource for Invasive Species Research.</title>
        <authorList>
            <person name="McCartney M.A."/>
            <person name="Auch B."/>
            <person name="Kono T."/>
            <person name="Mallez S."/>
            <person name="Zhang Y."/>
            <person name="Obille A."/>
            <person name="Becker A."/>
            <person name="Abrahante J.E."/>
            <person name="Garbe J."/>
            <person name="Badalamenti J.P."/>
            <person name="Herman A."/>
            <person name="Mangelson H."/>
            <person name="Liachko I."/>
            <person name="Sullivan S."/>
            <person name="Sone E.D."/>
            <person name="Koren S."/>
            <person name="Silverstein K.A.T."/>
            <person name="Beckman K.B."/>
            <person name="Gohl D.M."/>
        </authorList>
    </citation>
    <scope>NUCLEOTIDE SEQUENCE</scope>
    <source>
        <strain evidence="2">Duluth1</strain>
        <tissue evidence="2">Whole animal</tissue>
    </source>
</reference>